<evidence type="ECO:0008006" key="4">
    <source>
        <dbReference type="Google" id="ProtNLM"/>
    </source>
</evidence>
<keyword evidence="3" id="KW-1185">Reference proteome</keyword>
<organism evidence="2 3">
    <name type="scientific">Popillia japonica</name>
    <name type="common">Japanese beetle</name>
    <dbReference type="NCBI Taxonomy" id="7064"/>
    <lineage>
        <taxon>Eukaryota</taxon>
        <taxon>Metazoa</taxon>
        <taxon>Ecdysozoa</taxon>
        <taxon>Arthropoda</taxon>
        <taxon>Hexapoda</taxon>
        <taxon>Insecta</taxon>
        <taxon>Pterygota</taxon>
        <taxon>Neoptera</taxon>
        <taxon>Endopterygota</taxon>
        <taxon>Coleoptera</taxon>
        <taxon>Polyphaga</taxon>
        <taxon>Scarabaeiformia</taxon>
        <taxon>Scarabaeidae</taxon>
        <taxon>Rutelinae</taxon>
        <taxon>Popillia</taxon>
    </lineage>
</organism>
<reference evidence="2 3" key="1">
    <citation type="journal article" date="2024" name="BMC Genomics">
        <title>De novo assembly and annotation of Popillia japonica's genome with initial clues to its potential as an invasive pest.</title>
        <authorList>
            <person name="Cucini C."/>
            <person name="Boschi S."/>
            <person name="Funari R."/>
            <person name="Cardaioli E."/>
            <person name="Iannotti N."/>
            <person name="Marturano G."/>
            <person name="Paoli F."/>
            <person name="Bruttini M."/>
            <person name="Carapelli A."/>
            <person name="Frati F."/>
            <person name="Nardi F."/>
        </authorList>
    </citation>
    <scope>NUCLEOTIDE SEQUENCE [LARGE SCALE GENOMIC DNA]</scope>
    <source>
        <strain evidence="2">DMR45628</strain>
    </source>
</reference>
<dbReference type="AlphaFoldDB" id="A0AAW1JIQ5"/>
<gene>
    <name evidence="2" type="ORF">QE152_g29091</name>
</gene>
<dbReference type="PANTHER" id="PTHR33939:SF1">
    <property type="entry name" value="DUF4371 DOMAIN-CONTAINING PROTEIN"/>
    <property type="match status" value="1"/>
</dbReference>
<sequence>MSTSTKIGKGRILHSQAREIIANVLQFMKDEAANKCCTIPITNFKDRLIAATKIGERTSRNIVKEADDVRSAAASGFSSPSKKRKRPNPKISMHERETEVIRTIVHNFYVTEKRSPTLKDTVLWKNQQKVLRLPPYHPELNPIAKIWAAVKNWILRLPPYHPELNPIAKIWAAVKNWMAARNITFKLADVETLAIEIFAAISVEEWASVCNHVDKIVEEYMQNEHLIDDIMDSF</sequence>
<evidence type="ECO:0000313" key="3">
    <source>
        <dbReference type="Proteomes" id="UP001458880"/>
    </source>
</evidence>
<proteinExistence type="predicted"/>
<dbReference type="Proteomes" id="UP001458880">
    <property type="component" value="Unassembled WGS sequence"/>
</dbReference>
<dbReference type="EMBL" id="JASPKY010000363">
    <property type="protein sequence ID" value="KAK9703799.1"/>
    <property type="molecule type" value="Genomic_DNA"/>
</dbReference>
<evidence type="ECO:0000256" key="1">
    <source>
        <dbReference type="SAM" id="MobiDB-lite"/>
    </source>
</evidence>
<dbReference type="Gene3D" id="3.30.420.10">
    <property type="entry name" value="Ribonuclease H-like superfamily/Ribonuclease H"/>
    <property type="match status" value="2"/>
</dbReference>
<accession>A0AAW1JIQ5</accession>
<name>A0AAW1JIQ5_POPJA</name>
<feature type="region of interest" description="Disordered" evidence="1">
    <location>
        <begin position="73"/>
        <end position="95"/>
    </location>
</feature>
<comment type="caution">
    <text evidence="2">The sequence shown here is derived from an EMBL/GenBank/DDBJ whole genome shotgun (WGS) entry which is preliminary data.</text>
</comment>
<protein>
    <recommendedName>
        <fullName evidence="4">Tc1-like transposase DDE domain-containing protein</fullName>
    </recommendedName>
</protein>
<dbReference type="InterPro" id="IPR036397">
    <property type="entry name" value="RNaseH_sf"/>
</dbReference>
<dbReference type="GO" id="GO:0003676">
    <property type="term" value="F:nucleic acid binding"/>
    <property type="evidence" value="ECO:0007669"/>
    <property type="project" value="InterPro"/>
</dbReference>
<dbReference type="PANTHER" id="PTHR33939">
    <property type="entry name" value="PROTEIN CBG22215"/>
    <property type="match status" value="1"/>
</dbReference>
<evidence type="ECO:0000313" key="2">
    <source>
        <dbReference type="EMBL" id="KAK9703799.1"/>
    </source>
</evidence>